<gene>
    <name evidence="3" type="ORF">AMAG_00564</name>
</gene>
<accession>A0A0L0RWU3</accession>
<proteinExistence type="predicted"/>
<dbReference type="Proteomes" id="UP000054350">
    <property type="component" value="Unassembled WGS sequence"/>
</dbReference>
<feature type="compositionally biased region" description="Low complexity" evidence="1">
    <location>
        <begin position="88"/>
        <end position="111"/>
    </location>
</feature>
<dbReference type="AlphaFoldDB" id="A0A0L0RWU3"/>
<sequence length="507" mass="53916">MAFFDVLSPFRNRRKDRADDGIETAWSTSWSSSWSAPIPAPTSNPTPAPPSKNVPAVTLPPPVDTVRPDASEKPASPTASPTSAFKPSDTARATTTTSSSSRPPSTACSSSSDFACAVDKVKCFQLGAMEQFKGLAPSKVLLPVDVSGYFKERTPTLAPIVDSASRNVATVDITKSLFVAGPASLATHWDQYHLDVVKCNTTNHRWSLTAVMLDMTQYYRDRNDPCALATTGLTVCPQSLTERATSLRSDFGNAMTCPDRSDAALTARDAYLQRLQNFTGPFIDADAECRGADTLGLDPAAWCGYSSPSVAARTACPLVQASPDKTAAAGSLESTSVDAQRVATIAGSTVGVVGIVLGSVLAVRFWKARSASKKATKTRFFIPPPSLARLGTGRNLAAPSMPPPSKPPLHVVATNPIGAIPAGHPLPPVLIRNEMITSPVPPSAAVVVVQTHFAVAASTRRSTSRRLYLCCQVPTTGSSLIFPRLRWRRSCRDRPRSGRPCPQTGRP</sequence>
<evidence type="ECO:0000313" key="4">
    <source>
        <dbReference type="Proteomes" id="UP000054350"/>
    </source>
</evidence>
<keyword evidence="4" id="KW-1185">Reference proteome</keyword>
<dbReference type="EMBL" id="GG745328">
    <property type="protein sequence ID" value="KNE54600.1"/>
    <property type="molecule type" value="Genomic_DNA"/>
</dbReference>
<keyword evidence="2" id="KW-0812">Transmembrane</keyword>
<organism evidence="3 4">
    <name type="scientific">Allomyces macrogynus (strain ATCC 38327)</name>
    <name type="common">Allomyces javanicus var. macrogynus</name>
    <dbReference type="NCBI Taxonomy" id="578462"/>
    <lineage>
        <taxon>Eukaryota</taxon>
        <taxon>Fungi</taxon>
        <taxon>Fungi incertae sedis</taxon>
        <taxon>Blastocladiomycota</taxon>
        <taxon>Blastocladiomycetes</taxon>
        <taxon>Blastocladiales</taxon>
        <taxon>Blastocladiaceae</taxon>
        <taxon>Allomyces</taxon>
    </lineage>
</organism>
<name>A0A0L0RWU3_ALLM3</name>
<dbReference type="VEuPathDB" id="FungiDB:AMAG_00564"/>
<protein>
    <submittedName>
        <fullName evidence="3">Uncharacterized protein</fullName>
    </submittedName>
</protein>
<feature type="compositionally biased region" description="Pro residues" evidence="1">
    <location>
        <begin position="38"/>
        <end position="63"/>
    </location>
</feature>
<keyword evidence="2" id="KW-1133">Transmembrane helix</keyword>
<feature type="region of interest" description="Disordered" evidence="1">
    <location>
        <begin position="1"/>
        <end position="111"/>
    </location>
</feature>
<feature type="transmembrane region" description="Helical" evidence="2">
    <location>
        <begin position="342"/>
        <end position="366"/>
    </location>
</feature>
<evidence type="ECO:0000256" key="1">
    <source>
        <dbReference type="SAM" id="MobiDB-lite"/>
    </source>
</evidence>
<evidence type="ECO:0000256" key="2">
    <source>
        <dbReference type="SAM" id="Phobius"/>
    </source>
</evidence>
<dbReference type="OrthoDB" id="10412716at2759"/>
<reference evidence="3 4" key="1">
    <citation type="submission" date="2009-11" db="EMBL/GenBank/DDBJ databases">
        <title>Annotation of Allomyces macrogynus ATCC 38327.</title>
        <authorList>
            <consortium name="The Broad Institute Genome Sequencing Platform"/>
            <person name="Russ C."/>
            <person name="Cuomo C."/>
            <person name="Burger G."/>
            <person name="Gray M.W."/>
            <person name="Holland P.W.H."/>
            <person name="King N."/>
            <person name="Lang F.B.F."/>
            <person name="Roger A.J."/>
            <person name="Ruiz-Trillo I."/>
            <person name="Young S.K."/>
            <person name="Zeng Q."/>
            <person name="Gargeya S."/>
            <person name="Fitzgerald M."/>
            <person name="Haas B."/>
            <person name="Abouelleil A."/>
            <person name="Alvarado L."/>
            <person name="Arachchi H.M."/>
            <person name="Berlin A."/>
            <person name="Chapman S.B."/>
            <person name="Gearin G."/>
            <person name="Goldberg J."/>
            <person name="Griggs A."/>
            <person name="Gujja S."/>
            <person name="Hansen M."/>
            <person name="Heiman D."/>
            <person name="Howarth C."/>
            <person name="Larimer J."/>
            <person name="Lui A."/>
            <person name="MacDonald P.J.P."/>
            <person name="McCowen C."/>
            <person name="Montmayeur A."/>
            <person name="Murphy C."/>
            <person name="Neiman D."/>
            <person name="Pearson M."/>
            <person name="Priest M."/>
            <person name="Roberts A."/>
            <person name="Saif S."/>
            <person name="Shea T."/>
            <person name="Sisk P."/>
            <person name="Stolte C."/>
            <person name="Sykes S."/>
            <person name="Wortman J."/>
            <person name="Nusbaum C."/>
            <person name="Birren B."/>
        </authorList>
    </citation>
    <scope>NUCLEOTIDE SEQUENCE [LARGE SCALE GENOMIC DNA]</scope>
    <source>
        <strain evidence="3 4">ATCC 38327</strain>
    </source>
</reference>
<evidence type="ECO:0000313" key="3">
    <source>
        <dbReference type="EMBL" id="KNE54600.1"/>
    </source>
</evidence>
<feature type="compositionally biased region" description="Low complexity" evidence="1">
    <location>
        <begin position="24"/>
        <end position="37"/>
    </location>
</feature>
<reference evidence="4" key="2">
    <citation type="submission" date="2009-11" db="EMBL/GenBank/DDBJ databases">
        <title>The Genome Sequence of Allomyces macrogynus strain ATCC 38327.</title>
        <authorList>
            <consortium name="The Broad Institute Genome Sequencing Platform"/>
            <person name="Russ C."/>
            <person name="Cuomo C."/>
            <person name="Shea T."/>
            <person name="Young S.K."/>
            <person name="Zeng Q."/>
            <person name="Koehrsen M."/>
            <person name="Haas B."/>
            <person name="Borodovsky M."/>
            <person name="Guigo R."/>
            <person name="Alvarado L."/>
            <person name="Berlin A."/>
            <person name="Borenstein D."/>
            <person name="Chen Z."/>
            <person name="Engels R."/>
            <person name="Freedman E."/>
            <person name="Gellesch M."/>
            <person name="Goldberg J."/>
            <person name="Griggs A."/>
            <person name="Gujja S."/>
            <person name="Heiman D."/>
            <person name="Hepburn T."/>
            <person name="Howarth C."/>
            <person name="Jen D."/>
            <person name="Larson L."/>
            <person name="Lewis B."/>
            <person name="Mehta T."/>
            <person name="Park D."/>
            <person name="Pearson M."/>
            <person name="Roberts A."/>
            <person name="Saif S."/>
            <person name="Shenoy N."/>
            <person name="Sisk P."/>
            <person name="Stolte C."/>
            <person name="Sykes S."/>
            <person name="Walk T."/>
            <person name="White J."/>
            <person name="Yandava C."/>
            <person name="Burger G."/>
            <person name="Gray M.W."/>
            <person name="Holland P.W.H."/>
            <person name="King N."/>
            <person name="Lang F.B.F."/>
            <person name="Roger A.J."/>
            <person name="Ruiz-Trillo I."/>
            <person name="Lander E."/>
            <person name="Nusbaum C."/>
        </authorList>
    </citation>
    <scope>NUCLEOTIDE SEQUENCE [LARGE SCALE GENOMIC DNA]</scope>
    <source>
        <strain evidence="4">ATCC 38327</strain>
    </source>
</reference>
<keyword evidence="2" id="KW-0472">Membrane</keyword>